<dbReference type="Gene3D" id="2.40.30.10">
    <property type="entry name" value="Translation factors"/>
    <property type="match status" value="1"/>
</dbReference>
<protein>
    <submittedName>
        <fullName evidence="15">Possible flavodoxin oxidoreductase</fullName>
    </submittedName>
</protein>
<evidence type="ECO:0000256" key="1">
    <source>
        <dbReference type="ARBA" id="ARBA00001974"/>
    </source>
</evidence>
<gene>
    <name evidence="15" type="ORF">JCM19237_627</name>
</gene>
<dbReference type="eggNOG" id="COG4097">
    <property type="taxonomic scope" value="Bacteria"/>
</dbReference>
<evidence type="ECO:0000256" key="13">
    <source>
        <dbReference type="SAM" id="Phobius"/>
    </source>
</evidence>
<evidence type="ECO:0000256" key="12">
    <source>
        <dbReference type="ARBA" id="ARBA00023136"/>
    </source>
</evidence>
<dbReference type="SUPFAM" id="SSF63380">
    <property type="entry name" value="Riboflavin synthase domain-like"/>
    <property type="match status" value="1"/>
</dbReference>
<dbReference type="EMBL" id="BBMN01000007">
    <property type="protein sequence ID" value="GAL05537.1"/>
    <property type="molecule type" value="Genomic_DNA"/>
</dbReference>
<keyword evidence="7" id="KW-0274">FAD</keyword>
<feature type="domain" description="FAD-binding FR-type" evidence="14">
    <location>
        <begin position="207"/>
        <end position="311"/>
    </location>
</feature>
<dbReference type="PROSITE" id="PS51384">
    <property type="entry name" value="FAD_FR"/>
    <property type="match status" value="1"/>
</dbReference>
<reference evidence="15 16" key="1">
    <citation type="journal article" date="2014" name="Genome Announc.">
        <title>Draft Genome Sequences of Two Vibrionaceae Species, Vibrio ponticus C121 and Photobacterium aphoticum C119, Isolated as Coral Reef Microbiota.</title>
        <authorList>
            <person name="Al-saari N."/>
            <person name="Meirelles P.M."/>
            <person name="Mino S."/>
            <person name="Suda W."/>
            <person name="Oshima K."/>
            <person name="Hattori M."/>
            <person name="Ohkuma M."/>
            <person name="Thompson F.L."/>
            <person name="Gomez-Gil B."/>
            <person name="Sawabe T."/>
            <person name="Sawabe T."/>
        </authorList>
    </citation>
    <scope>NUCLEOTIDE SEQUENCE [LARGE SCALE GENOMIC DNA]</scope>
    <source>
        <strain evidence="15 16">JCM 19237</strain>
    </source>
</reference>
<dbReference type="InterPro" id="IPR013130">
    <property type="entry name" value="Fe3_Rdtase_TM_dom"/>
</dbReference>
<proteinExistence type="predicted"/>
<dbReference type="AlphaFoldDB" id="A0A090RD93"/>
<dbReference type="CDD" id="cd06198">
    <property type="entry name" value="FNR_like_3"/>
    <property type="match status" value="1"/>
</dbReference>
<evidence type="ECO:0000313" key="16">
    <source>
        <dbReference type="Proteomes" id="UP000029227"/>
    </source>
</evidence>
<evidence type="ECO:0000256" key="10">
    <source>
        <dbReference type="ARBA" id="ARBA00023004"/>
    </source>
</evidence>
<dbReference type="SUPFAM" id="SSF52343">
    <property type="entry name" value="Ferredoxin reductase-like, C-terminal NADP-linked domain"/>
    <property type="match status" value="1"/>
</dbReference>
<keyword evidence="8 13" id="KW-1133">Transmembrane helix</keyword>
<evidence type="ECO:0000313" key="15">
    <source>
        <dbReference type="EMBL" id="GAL05537.1"/>
    </source>
</evidence>
<evidence type="ECO:0000256" key="11">
    <source>
        <dbReference type="ARBA" id="ARBA00023014"/>
    </source>
</evidence>
<feature type="transmembrane region" description="Helical" evidence="13">
    <location>
        <begin position="74"/>
        <end position="90"/>
    </location>
</feature>
<keyword evidence="6" id="KW-0479">Metal-binding</keyword>
<evidence type="ECO:0000256" key="9">
    <source>
        <dbReference type="ARBA" id="ARBA00023002"/>
    </source>
</evidence>
<keyword evidence="5" id="KW-0001">2Fe-2S</keyword>
<dbReference type="InterPro" id="IPR017927">
    <property type="entry name" value="FAD-bd_FR_type"/>
</dbReference>
<sequence>MFRLTALLTLLWLPSVLFYEGSLDNFFVWRHHLTMYTGLLGLSYMAIAVLLAVRFRWVEKLVNGLDKGYRLHKQLGIGALIALCGHWLIIKSGPLLVSSGVLSRPNRGPAPVITGINWHALAEQVGDIGFKVFLIFSIISLVQAISYKRFKFTHKLGGVLMLVGVFHTAFLLDGHLGALPMNAIIAVLSAIGVWCAWLSLSGRIGRRQQVSGHVTQITSYGAEADNEAVQVARFSIALDGALDCQPGQFAYLNFHDGEAPHPFSILHHDANSRSVTFGVKDLGDYTHQLVNTLTTGQRVTVEGGYGTFQIPQGKQQVWVGAGIGIVPLLAHLYALAQQTSLHSQATQPERVPERVQLFYCVKNEKEAFFSYEINALLAKLPFVSLQLINADKGQLLSSETVLGSQSNTDFDLSFCGPQAFGDALKSGLQQAGWADSRFHSEHFVMR</sequence>
<dbReference type="InterPro" id="IPR050415">
    <property type="entry name" value="MRET"/>
</dbReference>
<dbReference type="GO" id="GO:0016020">
    <property type="term" value="C:membrane"/>
    <property type="evidence" value="ECO:0007669"/>
    <property type="project" value="UniProtKB-SubCell"/>
</dbReference>
<comment type="subcellular location">
    <subcellularLocation>
        <location evidence="2">Membrane</location>
        <topology evidence="2">Multi-pass membrane protein</topology>
    </subcellularLocation>
</comment>
<evidence type="ECO:0000256" key="4">
    <source>
        <dbReference type="ARBA" id="ARBA00022692"/>
    </source>
</evidence>
<feature type="transmembrane region" description="Helical" evidence="13">
    <location>
        <begin position="317"/>
        <end position="336"/>
    </location>
</feature>
<dbReference type="GO" id="GO:0051537">
    <property type="term" value="F:2 iron, 2 sulfur cluster binding"/>
    <property type="evidence" value="ECO:0007669"/>
    <property type="project" value="UniProtKB-KW"/>
</dbReference>
<feature type="transmembrane region" description="Helical" evidence="13">
    <location>
        <begin position="178"/>
        <end position="200"/>
    </location>
</feature>
<feature type="transmembrane region" description="Helical" evidence="13">
    <location>
        <begin position="34"/>
        <end position="53"/>
    </location>
</feature>
<feature type="transmembrane region" description="Helical" evidence="13">
    <location>
        <begin position="128"/>
        <end position="145"/>
    </location>
</feature>
<keyword evidence="3" id="KW-0285">Flavoprotein</keyword>
<evidence type="ECO:0000256" key="8">
    <source>
        <dbReference type="ARBA" id="ARBA00022989"/>
    </source>
</evidence>
<dbReference type="STRING" id="754436.JCM19237_627"/>
<evidence type="ECO:0000256" key="7">
    <source>
        <dbReference type="ARBA" id="ARBA00022827"/>
    </source>
</evidence>
<name>A0A090RD93_9GAMM</name>
<dbReference type="Proteomes" id="UP000029227">
    <property type="component" value="Unassembled WGS sequence"/>
</dbReference>
<organism evidence="15 16">
    <name type="scientific">Photobacterium aphoticum</name>
    <dbReference type="NCBI Taxonomy" id="754436"/>
    <lineage>
        <taxon>Bacteria</taxon>
        <taxon>Pseudomonadati</taxon>
        <taxon>Pseudomonadota</taxon>
        <taxon>Gammaproteobacteria</taxon>
        <taxon>Vibrionales</taxon>
        <taxon>Vibrionaceae</taxon>
        <taxon>Photobacterium</taxon>
    </lineage>
</organism>
<evidence type="ECO:0000259" key="14">
    <source>
        <dbReference type="PROSITE" id="PS51384"/>
    </source>
</evidence>
<keyword evidence="4 13" id="KW-0812">Transmembrane</keyword>
<evidence type="ECO:0000256" key="6">
    <source>
        <dbReference type="ARBA" id="ARBA00022723"/>
    </source>
</evidence>
<dbReference type="GO" id="GO:0016491">
    <property type="term" value="F:oxidoreductase activity"/>
    <property type="evidence" value="ECO:0007669"/>
    <property type="project" value="UniProtKB-KW"/>
</dbReference>
<dbReference type="GO" id="GO:0050660">
    <property type="term" value="F:flavin adenine dinucleotide binding"/>
    <property type="evidence" value="ECO:0007669"/>
    <property type="project" value="TreeGrafter"/>
</dbReference>
<dbReference type="PANTHER" id="PTHR47354:SF8">
    <property type="entry name" value="1,2-PHENYLACETYL-COA EPOXIDASE, SUBUNIT E"/>
    <property type="match status" value="1"/>
</dbReference>
<comment type="cofactor">
    <cofactor evidence="1">
        <name>FAD</name>
        <dbReference type="ChEBI" id="CHEBI:57692"/>
    </cofactor>
</comment>
<accession>A0A090RD93</accession>
<feature type="transmembrane region" description="Helical" evidence="13">
    <location>
        <begin position="152"/>
        <end position="172"/>
    </location>
</feature>
<keyword evidence="12 13" id="KW-0472">Membrane</keyword>
<keyword evidence="11" id="KW-0411">Iron-sulfur</keyword>
<keyword evidence="9" id="KW-0560">Oxidoreductase</keyword>
<dbReference type="Gene3D" id="3.40.50.80">
    <property type="entry name" value="Nucleotide-binding domain of ferredoxin-NADP reductase (FNR) module"/>
    <property type="match status" value="1"/>
</dbReference>
<dbReference type="PANTHER" id="PTHR47354">
    <property type="entry name" value="NADH OXIDOREDUCTASE HCR"/>
    <property type="match status" value="1"/>
</dbReference>
<evidence type="ECO:0000256" key="3">
    <source>
        <dbReference type="ARBA" id="ARBA00022630"/>
    </source>
</evidence>
<dbReference type="InterPro" id="IPR039261">
    <property type="entry name" value="FNR_nucleotide-bd"/>
</dbReference>
<evidence type="ECO:0000256" key="2">
    <source>
        <dbReference type="ARBA" id="ARBA00004141"/>
    </source>
</evidence>
<keyword evidence="10" id="KW-0408">Iron</keyword>
<evidence type="ECO:0000256" key="5">
    <source>
        <dbReference type="ARBA" id="ARBA00022714"/>
    </source>
</evidence>
<dbReference type="InterPro" id="IPR017938">
    <property type="entry name" value="Riboflavin_synthase-like_b-brl"/>
</dbReference>
<dbReference type="GO" id="GO:0046872">
    <property type="term" value="F:metal ion binding"/>
    <property type="evidence" value="ECO:0007669"/>
    <property type="project" value="UniProtKB-KW"/>
</dbReference>
<comment type="caution">
    <text evidence="15">The sequence shown here is derived from an EMBL/GenBank/DDBJ whole genome shotgun (WGS) entry which is preliminary data.</text>
</comment>
<dbReference type="Pfam" id="PF01794">
    <property type="entry name" value="Ferric_reduct"/>
    <property type="match status" value="1"/>
</dbReference>